<proteinExistence type="inferred from homology"/>
<dbReference type="EMBL" id="JBHRTS010000001">
    <property type="protein sequence ID" value="MFC3193000.1"/>
    <property type="molecule type" value="Genomic_DNA"/>
</dbReference>
<evidence type="ECO:0000256" key="3">
    <source>
        <dbReference type="ARBA" id="ARBA00032446"/>
    </source>
</evidence>
<protein>
    <recommendedName>
        <fullName evidence="2">tRNA threonylcarbamoyladenosine biosynthesis protein TsaB</fullName>
    </recommendedName>
    <alternativeName>
        <fullName evidence="3">t(6)A37 threonylcarbamoyladenosine biosynthesis protein TsaB</fullName>
    </alternativeName>
</protein>
<keyword evidence="6" id="KW-1185">Reference proteome</keyword>
<dbReference type="RefSeq" id="WP_157892622.1">
    <property type="nucleotide sequence ID" value="NZ_JBHRTS010000001.1"/>
</dbReference>
<dbReference type="GO" id="GO:0061711">
    <property type="term" value="F:tRNA N(6)-L-threonylcarbamoyladenine synthase activity"/>
    <property type="evidence" value="ECO:0007669"/>
    <property type="project" value="UniProtKB-EC"/>
</dbReference>
<dbReference type="PANTHER" id="PTHR11735:SF11">
    <property type="entry name" value="TRNA THREONYLCARBAMOYLADENOSINE BIOSYNTHESIS PROTEIN TSAB"/>
    <property type="match status" value="1"/>
</dbReference>
<evidence type="ECO:0000256" key="1">
    <source>
        <dbReference type="ARBA" id="ARBA00010493"/>
    </source>
</evidence>
<dbReference type="CDD" id="cd24032">
    <property type="entry name" value="ASKHA_NBD_TsaB"/>
    <property type="match status" value="1"/>
</dbReference>
<reference evidence="6" key="1">
    <citation type="journal article" date="2019" name="Int. J. Syst. Evol. Microbiol.">
        <title>The Global Catalogue of Microorganisms (GCM) 10K type strain sequencing project: providing services to taxonomists for standard genome sequencing and annotation.</title>
        <authorList>
            <consortium name="The Broad Institute Genomics Platform"/>
            <consortium name="The Broad Institute Genome Sequencing Center for Infectious Disease"/>
            <person name="Wu L."/>
            <person name="Ma J."/>
        </authorList>
    </citation>
    <scope>NUCLEOTIDE SEQUENCE [LARGE SCALE GENOMIC DNA]</scope>
    <source>
        <strain evidence="6">KCTC 42953</strain>
    </source>
</reference>
<dbReference type="Proteomes" id="UP001595533">
    <property type="component" value="Unassembled WGS sequence"/>
</dbReference>
<dbReference type="InterPro" id="IPR000905">
    <property type="entry name" value="Gcp-like_dom"/>
</dbReference>
<comment type="caution">
    <text evidence="5">The sequence shown here is derived from an EMBL/GenBank/DDBJ whole genome shotgun (WGS) entry which is preliminary data.</text>
</comment>
<evidence type="ECO:0000256" key="2">
    <source>
        <dbReference type="ARBA" id="ARBA00019012"/>
    </source>
</evidence>
<organism evidence="5 6">
    <name type="scientific">Marinicella sediminis</name>
    <dbReference type="NCBI Taxonomy" id="1792834"/>
    <lineage>
        <taxon>Bacteria</taxon>
        <taxon>Pseudomonadati</taxon>
        <taxon>Pseudomonadota</taxon>
        <taxon>Gammaproteobacteria</taxon>
        <taxon>Lysobacterales</taxon>
        <taxon>Marinicellaceae</taxon>
        <taxon>Marinicella</taxon>
    </lineage>
</organism>
<feature type="domain" description="Gcp-like" evidence="4">
    <location>
        <begin position="29"/>
        <end position="151"/>
    </location>
</feature>
<dbReference type="PANTHER" id="PTHR11735">
    <property type="entry name" value="TRNA N6-ADENOSINE THREONYLCARBAMOYLTRANSFERASE"/>
    <property type="match status" value="1"/>
</dbReference>
<dbReference type="SUPFAM" id="SSF53067">
    <property type="entry name" value="Actin-like ATPase domain"/>
    <property type="match status" value="2"/>
</dbReference>
<dbReference type="Gene3D" id="3.30.420.40">
    <property type="match status" value="2"/>
</dbReference>
<name>A0ABV7J803_9GAMM</name>
<dbReference type="InterPro" id="IPR022496">
    <property type="entry name" value="T6A_TsaB"/>
</dbReference>
<dbReference type="NCBIfam" id="TIGR03725">
    <property type="entry name" value="T6A_YeaZ"/>
    <property type="match status" value="1"/>
</dbReference>
<accession>A0ABV7J803</accession>
<comment type="similarity">
    <text evidence="1">Belongs to the KAE1 / TsaD family. TsaB subfamily.</text>
</comment>
<gene>
    <name evidence="5" type="primary">tsaB</name>
    <name evidence="5" type="ORF">ACFODZ_01980</name>
</gene>
<evidence type="ECO:0000313" key="6">
    <source>
        <dbReference type="Proteomes" id="UP001595533"/>
    </source>
</evidence>
<keyword evidence="5" id="KW-0012">Acyltransferase</keyword>
<sequence length="216" mass="23570">MNLIAIETATELCSVGLLHQGHITDKKQLAPRQHADLVLGYLDDLLNAQGISKSAVDGIVFGQGPGAFTGVRIAMSVVQGLALAWEVPVVAISTLHNMAHQLWQQNPEQQGKLLIANDARMGEVYWATFEISDGHLKRLTEDSLAAPEAIDTAGFEVCSGSAFKSMLEAPHDARVLPDSHPEATTLLHIVKQDFPQQAQHIIHIQPSYIREKVVFN</sequence>
<dbReference type="InterPro" id="IPR043129">
    <property type="entry name" value="ATPase_NBD"/>
</dbReference>
<evidence type="ECO:0000313" key="5">
    <source>
        <dbReference type="EMBL" id="MFC3193000.1"/>
    </source>
</evidence>
<keyword evidence="5" id="KW-0808">Transferase</keyword>
<dbReference type="Pfam" id="PF00814">
    <property type="entry name" value="TsaD"/>
    <property type="match status" value="1"/>
</dbReference>
<evidence type="ECO:0000259" key="4">
    <source>
        <dbReference type="Pfam" id="PF00814"/>
    </source>
</evidence>